<reference evidence="1 2" key="1">
    <citation type="submission" date="2018-01" db="EMBL/GenBank/DDBJ databases">
        <title>Co-occurrence of chitin degradation, pigmentation and bioactivity in marine Pseudoalteromonas.</title>
        <authorList>
            <person name="Paulsen S."/>
            <person name="Gram L."/>
            <person name="Machado H."/>
        </authorList>
    </citation>
    <scope>NUCLEOTIDE SEQUENCE [LARGE SCALE GENOMIC DNA]</scope>
    <source>
        <strain evidence="1 2">S3898</strain>
    </source>
</reference>
<dbReference type="AlphaFoldDB" id="A0A4Q7IQZ2"/>
<dbReference type="RefSeq" id="WP_130254372.1">
    <property type="nucleotide sequence ID" value="NZ_PPSX01000016.1"/>
</dbReference>
<evidence type="ECO:0000313" key="1">
    <source>
        <dbReference type="EMBL" id="RZQ54312.1"/>
    </source>
</evidence>
<protein>
    <submittedName>
        <fullName evidence="1">Uncharacterized protein</fullName>
    </submittedName>
</protein>
<comment type="caution">
    <text evidence="1">The sequence shown here is derived from an EMBL/GenBank/DDBJ whole genome shotgun (WGS) entry which is preliminary data.</text>
</comment>
<accession>A0A4Q7IQZ2</accession>
<dbReference type="EMBL" id="PPSX01000016">
    <property type="protein sequence ID" value="RZQ54312.1"/>
    <property type="molecule type" value="Genomic_DNA"/>
</dbReference>
<sequence>MKLQAILICIIWTLSFNAYALEIVKGQSIYMQFNETQKNSISNELRKPILDAKVIKTLFGDNKDRVQFYNNVNTSDGIDKLFLKATTSKGLLFTPVQDKHYTLAQVWLADNDDYEAYLNATDTLREQLGANVVFKLKVDKEKGNEPDFIILVQWSKLQNIAHYAKGEAFLKNQHLFASGTTGFNWYQVTFYDE</sequence>
<organism evidence="1 2">
    <name type="scientific">Pseudoalteromonas phenolica</name>
    <dbReference type="NCBI Taxonomy" id="161398"/>
    <lineage>
        <taxon>Bacteria</taxon>
        <taxon>Pseudomonadati</taxon>
        <taxon>Pseudomonadota</taxon>
        <taxon>Gammaproteobacteria</taxon>
        <taxon>Alteromonadales</taxon>
        <taxon>Pseudoalteromonadaceae</taxon>
        <taxon>Pseudoalteromonas</taxon>
    </lineage>
</organism>
<gene>
    <name evidence="1" type="ORF">C1E23_04210</name>
</gene>
<name>A0A4Q7IQZ2_9GAMM</name>
<evidence type="ECO:0000313" key="2">
    <source>
        <dbReference type="Proteomes" id="UP000291338"/>
    </source>
</evidence>
<proteinExistence type="predicted"/>
<dbReference type="Proteomes" id="UP000291338">
    <property type="component" value="Unassembled WGS sequence"/>
</dbReference>